<protein>
    <submittedName>
        <fullName evidence="2">Uncharacterized protein</fullName>
    </submittedName>
</protein>
<evidence type="ECO:0000313" key="3">
    <source>
        <dbReference type="Proteomes" id="UP001268819"/>
    </source>
</evidence>
<organism evidence="2 3">
    <name type="scientific">Saccharothrix longispora</name>
    <dbReference type="NCBI Taxonomy" id="33920"/>
    <lineage>
        <taxon>Bacteria</taxon>
        <taxon>Bacillati</taxon>
        <taxon>Actinomycetota</taxon>
        <taxon>Actinomycetes</taxon>
        <taxon>Pseudonocardiales</taxon>
        <taxon>Pseudonocardiaceae</taxon>
        <taxon>Saccharothrix</taxon>
    </lineage>
</organism>
<evidence type="ECO:0000313" key="2">
    <source>
        <dbReference type="EMBL" id="MDR6591789.1"/>
    </source>
</evidence>
<gene>
    <name evidence="2" type="ORF">J2S66_000173</name>
</gene>
<sequence>MRAVVAHRRNAAGAAALHQVAPEQAVQAIRERIANGLPVEAPDRLVVRDLPVEDVRVLREAYRRNPGSLPFARMPGWTGTDEARKELMASPASPNAESRRVAVIGLAASFGTELDPGGSPSCRRSPCATRTAGYA</sequence>
<dbReference type="EMBL" id="JAVDSG010000001">
    <property type="protein sequence ID" value="MDR6591789.1"/>
    <property type="molecule type" value="Genomic_DNA"/>
</dbReference>
<name>A0ABU1PNY3_9PSEU</name>
<evidence type="ECO:0000256" key="1">
    <source>
        <dbReference type="SAM" id="MobiDB-lite"/>
    </source>
</evidence>
<comment type="caution">
    <text evidence="2">The sequence shown here is derived from an EMBL/GenBank/DDBJ whole genome shotgun (WGS) entry which is preliminary data.</text>
</comment>
<reference evidence="2 3" key="1">
    <citation type="submission" date="2023-07" db="EMBL/GenBank/DDBJ databases">
        <title>Sequencing the genomes of 1000 actinobacteria strains.</title>
        <authorList>
            <person name="Klenk H.-P."/>
        </authorList>
    </citation>
    <scope>NUCLEOTIDE SEQUENCE [LARGE SCALE GENOMIC DNA]</scope>
    <source>
        <strain evidence="2 3">DSM 43749</strain>
    </source>
</reference>
<dbReference type="RefSeq" id="WP_310302445.1">
    <property type="nucleotide sequence ID" value="NZ_BAAAXB010000001.1"/>
</dbReference>
<keyword evidence="3" id="KW-1185">Reference proteome</keyword>
<dbReference type="Proteomes" id="UP001268819">
    <property type="component" value="Unassembled WGS sequence"/>
</dbReference>
<accession>A0ABU1PNY3</accession>
<proteinExistence type="predicted"/>
<feature type="region of interest" description="Disordered" evidence="1">
    <location>
        <begin position="113"/>
        <end position="135"/>
    </location>
</feature>